<dbReference type="RefSeq" id="WP_378132616.1">
    <property type="nucleotide sequence ID" value="NZ_JBHSMI010000023.1"/>
</dbReference>
<evidence type="ECO:0000313" key="3">
    <source>
        <dbReference type="Proteomes" id="UP001596113"/>
    </source>
</evidence>
<dbReference type="NCBIfam" id="TIGR00778">
    <property type="entry name" value="ahpD_dom"/>
    <property type="match status" value="1"/>
</dbReference>
<dbReference type="InterPro" id="IPR003779">
    <property type="entry name" value="CMD-like"/>
</dbReference>
<protein>
    <submittedName>
        <fullName evidence="2">Carboxymuconolactone decarboxylase family protein</fullName>
    </submittedName>
</protein>
<keyword evidence="3" id="KW-1185">Reference proteome</keyword>
<name>A0ABW0HQK7_9BACL</name>
<dbReference type="SUPFAM" id="SSF69118">
    <property type="entry name" value="AhpD-like"/>
    <property type="match status" value="1"/>
</dbReference>
<dbReference type="Pfam" id="PF02627">
    <property type="entry name" value="CMD"/>
    <property type="match status" value="1"/>
</dbReference>
<dbReference type="EMBL" id="JBHSMI010000023">
    <property type="protein sequence ID" value="MFC5403348.1"/>
    <property type="molecule type" value="Genomic_DNA"/>
</dbReference>
<dbReference type="PANTHER" id="PTHR34846:SF10">
    <property type="entry name" value="CYTOPLASMIC PROTEIN"/>
    <property type="match status" value="1"/>
</dbReference>
<dbReference type="InterPro" id="IPR004675">
    <property type="entry name" value="AhpD_core"/>
</dbReference>
<dbReference type="PANTHER" id="PTHR34846">
    <property type="entry name" value="4-CARBOXYMUCONOLACTONE DECARBOXYLASE FAMILY PROTEIN (AFU_ORTHOLOGUE AFUA_6G11590)"/>
    <property type="match status" value="1"/>
</dbReference>
<organism evidence="2 3">
    <name type="scientific">Cohnella soli</name>
    <dbReference type="NCBI Taxonomy" id="425005"/>
    <lineage>
        <taxon>Bacteria</taxon>
        <taxon>Bacillati</taxon>
        <taxon>Bacillota</taxon>
        <taxon>Bacilli</taxon>
        <taxon>Bacillales</taxon>
        <taxon>Paenibacillaceae</taxon>
        <taxon>Cohnella</taxon>
    </lineage>
</organism>
<feature type="domain" description="Carboxymuconolactone decarboxylase-like" evidence="1">
    <location>
        <begin position="12"/>
        <end position="93"/>
    </location>
</feature>
<dbReference type="Gene3D" id="1.20.1290.10">
    <property type="entry name" value="AhpD-like"/>
    <property type="match status" value="1"/>
</dbReference>
<gene>
    <name evidence="2" type="ORF">ACFPOF_11465</name>
</gene>
<reference evidence="3" key="1">
    <citation type="journal article" date="2019" name="Int. J. Syst. Evol. Microbiol.">
        <title>The Global Catalogue of Microorganisms (GCM) 10K type strain sequencing project: providing services to taxonomists for standard genome sequencing and annotation.</title>
        <authorList>
            <consortium name="The Broad Institute Genomics Platform"/>
            <consortium name="The Broad Institute Genome Sequencing Center for Infectious Disease"/>
            <person name="Wu L."/>
            <person name="Ma J."/>
        </authorList>
    </citation>
    <scope>NUCLEOTIDE SEQUENCE [LARGE SCALE GENOMIC DNA]</scope>
    <source>
        <strain evidence="3">CGMCC 1.18575</strain>
    </source>
</reference>
<accession>A0ABW0HQK7</accession>
<comment type="caution">
    <text evidence="2">The sequence shown here is derived from an EMBL/GenBank/DDBJ whole genome shotgun (WGS) entry which is preliminary data.</text>
</comment>
<proteinExistence type="predicted"/>
<dbReference type="InterPro" id="IPR029032">
    <property type="entry name" value="AhpD-like"/>
</dbReference>
<evidence type="ECO:0000313" key="2">
    <source>
        <dbReference type="EMBL" id="MFC5403348.1"/>
    </source>
</evidence>
<evidence type="ECO:0000259" key="1">
    <source>
        <dbReference type="Pfam" id="PF02627"/>
    </source>
</evidence>
<dbReference type="Proteomes" id="UP001596113">
    <property type="component" value="Unassembled WGS sequence"/>
</dbReference>
<sequence length="147" mass="16602">MEVRLNGRQANPEAYKAMIGMEQFIASTGLEKKMYNFIKLRASQINGCSYCISTHSKELLAMGESVDRLLLLSAWRETPLYSEEERAVLELTEYATKLSAAGIPDEVYARVRVHFNEKQYVDLLMAINMINAWNRIGVGTGMFPGCI</sequence>